<feature type="transmembrane region" description="Helical" evidence="1">
    <location>
        <begin position="77"/>
        <end position="95"/>
    </location>
</feature>
<protein>
    <recommendedName>
        <fullName evidence="4">Glycosyltransferase RgtA/B/C/D-like domain-containing protein</fullName>
    </recommendedName>
</protein>
<evidence type="ECO:0000313" key="3">
    <source>
        <dbReference type="Proteomes" id="UP000789719"/>
    </source>
</evidence>
<accession>A0ABM8ZCE0</accession>
<feature type="transmembrane region" description="Helical" evidence="1">
    <location>
        <begin position="197"/>
        <end position="217"/>
    </location>
</feature>
<keyword evidence="1" id="KW-1133">Transmembrane helix</keyword>
<gene>
    <name evidence="2" type="ORF">WGH24286_01393</name>
</gene>
<keyword evidence="3" id="KW-1185">Reference proteome</keyword>
<dbReference type="EMBL" id="CAKKNT010000019">
    <property type="protein sequence ID" value="CAH0418950.1"/>
    <property type="molecule type" value="Genomic_DNA"/>
</dbReference>
<evidence type="ECO:0008006" key="4">
    <source>
        <dbReference type="Google" id="ProtNLM"/>
    </source>
</evidence>
<feature type="transmembrane region" description="Helical" evidence="1">
    <location>
        <begin position="107"/>
        <end position="124"/>
    </location>
</feature>
<dbReference type="RefSeq" id="WP_230099026.1">
    <property type="nucleotide sequence ID" value="NZ_CAKKNT010000019.1"/>
</dbReference>
<proteinExistence type="predicted"/>
<keyword evidence="1" id="KW-0812">Transmembrane</keyword>
<feature type="transmembrane region" description="Helical" evidence="1">
    <location>
        <begin position="338"/>
        <end position="357"/>
    </location>
</feature>
<feature type="transmembrane region" description="Helical" evidence="1">
    <location>
        <begin position="253"/>
        <end position="272"/>
    </location>
</feature>
<feature type="transmembrane region" description="Helical" evidence="1">
    <location>
        <begin position="169"/>
        <end position="191"/>
    </location>
</feature>
<sequence>MVYIINAINVNNFIVYFNNNFVNTIFRDESFTIGLLRNTYGNIIRYDALDVHPPLYYLVLKFVTMPLQILKLTPNQIIVSYRLFSLIMLVVGLVGMNKVAKLLAIKTNIWTYNLFLLAPSILMYSNQIRMYQLAGTFIAWFIFMLLKYEQTLRVRWFIGAILLAEMGAYTHYFTALSCGLILIGFIIFAQINKQKQVVLELTVGLISYIVMYIPWSFVAFKQVTSVTKAFWITPIASSQALFNLTGGEQTVNAANIGMYMCIVLVIMQLFVFMVERWAVISQILCLLLLAILSLYGLGLIFMVLNHPILIARYLYPLFFCYLFLLLALMTTKVNSSKVILSMLFCGLIFQNGQYMYLHTVAIAPNIVQINDKPQTGIVKITETIPADDTDHFLATVTKNPDQIFVINNQSIYNITGRYHLSELSEKVRPNLMSYAMYDNRFKD</sequence>
<feature type="transmembrane region" description="Helical" evidence="1">
    <location>
        <begin position="284"/>
        <end position="304"/>
    </location>
</feature>
<dbReference type="Proteomes" id="UP000789719">
    <property type="component" value="Unassembled WGS sequence"/>
</dbReference>
<feature type="transmembrane region" description="Helical" evidence="1">
    <location>
        <begin position="310"/>
        <end position="331"/>
    </location>
</feature>
<evidence type="ECO:0000313" key="2">
    <source>
        <dbReference type="EMBL" id="CAH0418950.1"/>
    </source>
</evidence>
<comment type="caution">
    <text evidence="2">The sequence shown here is derived from an EMBL/GenBank/DDBJ whole genome shotgun (WGS) entry which is preliminary data.</text>
</comment>
<evidence type="ECO:0000256" key="1">
    <source>
        <dbReference type="SAM" id="Phobius"/>
    </source>
</evidence>
<name>A0ABM8ZCE0_9LACO</name>
<organism evidence="2 3">
    <name type="scientific">Periweissella ghanensis</name>
    <dbReference type="NCBI Taxonomy" id="467997"/>
    <lineage>
        <taxon>Bacteria</taxon>
        <taxon>Bacillati</taxon>
        <taxon>Bacillota</taxon>
        <taxon>Bacilli</taxon>
        <taxon>Lactobacillales</taxon>
        <taxon>Lactobacillaceae</taxon>
        <taxon>Periweissella</taxon>
    </lineage>
</organism>
<keyword evidence="1" id="KW-0472">Membrane</keyword>
<reference evidence="2 3" key="1">
    <citation type="submission" date="2021-11" db="EMBL/GenBank/DDBJ databases">
        <authorList>
            <person name="Depoorter E."/>
        </authorList>
    </citation>
    <scope>NUCLEOTIDE SEQUENCE [LARGE SCALE GENOMIC DNA]</scope>
    <source>
        <strain evidence="2 3">LMG 24286</strain>
    </source>
</reference>
<feature type="transmembrane region" description="Helical" evidence="1">
    <location>
        <begin position="130"/>
        <end position="148"/>
    </location>
</feature>